<keyword evidence="8" id="KW-1185">Reference proteome</keyword>
<feature type="transmembrane region" description="Helical" evidence="6">
    <location>
        <begin position="50"/>
        <end position="67"/>
    </location>
</feature>
<keyword evidence="6" id="KW-1133">Transmembrane helix</keyword>
<dbReference type="GO" id="GO:0016671">
    <property type="term" value="F:oxidoreductase activity, acting on a sulfur group of donors, disulfide as acceptor"/>
    <property type="evidence" value="ECO:0007669"/>
    <property type="project" value="InterPro"/>
</dbReference>
<dbReference type="InterPro" id="IPR004911">
    <property type="entry name" value="Interferon-induced_GILT"/>
</dbReference>
<gene>
    <name evidence="7" type="ORF">VSDG_00336</name>
</gene>
<dbReference type="AlphaFoldDB" id="A0A423WNM2"/>
<name>A0A423WNM2_CYTCH</name>
<evidence type="ECO:0000256" key="5">
    <source>
        <dbReference type="ARBA" id="ARBA00023180"/>
    </source>
</evidence>
<dbReference type="Proteomes" id="UP000284375">
    <property type="component" value="Unassembled WGS sequence"/>
</dbReference>
<dbReference type="PANTHER" id="PTHR13234:SF8">
    <property type="entry name" value="GAMMA-INTERFERON-INDUCIBLE LYSOSOMAL THIOL REDUCTASE"/>
    <property type="match status" value="1"/>
</dbReference>
<evidence type="ECO:0008006" key="9">
    <source>
        <dbReference type="Google" id="ProtNLM"/>
    </source>
</evidence>
<keyword evidence="4" id="KW-0732">Signal</keyword>
<organism evidence="7 8">
    <name type="scientific">Cytospora chrysosperma</name>
    <name type="common">Cytospora canker fungus</name>
    <name type="synonym">Sphaeria chrysosperma</name>
    <dbReference type="NCBI Taxonomy" id="252740"/>
    <lineage>
        <taxon>Eukaryota</taxon>
        <taxon>Fungi</taxon>
        <taxon>Dikarya</taxon>
        <taxon>Ascomycota</taxon>
        <taxon>Pezizomycotina</taxon>
        <taxon>Sordariomycetes</taxon>
        <taxon>Sordariomycetidae</taxon>
        <taxon>Diaporthales</taxon>
        <taxon>Cytosporaceae</taxon>
        <taxon>Cytospora</taxon>
    </lineage>
</organism>
<sequence>MCNYRYSIGLDTQKVKEISKMDEKAGNPQAFENNTQHATMPPYSRPSRRLRPLLALVLVGLCVYVYARPFSPFSPLPDMSLPSSLQAPLAGSTNTLVPLEAHIMSKCPDARDCLKELVLPTMMRVIDKVNFTLSFIGTPTENDGVSCMHGPEECLGNIMLLCAASLYPDPKTYLGFTMCLMKDYSDIPQRSLIEDCALEHAIEFDMLDDCASKDDGGFGVGMLRDSIRRTSNSV</sequence>
<evidence type="ECO:0000256" key="6">
    <source>
        <dbReference type="SAM" id="Phobius"/>
    </source>
</evidence>
<evidence type="ECO:0000256" key="4">
    <source>
        <dbReference type="ARBA" id="ARBA00022729"/>
    </source>
</evidence>
<comment type="caution">
    <text evidence="7">The sequence shown here is derived from an EMBL/GenBank/DDBJ whole genome shotgun (WGS) entry which is preliminary data.</text>
</comment>
<keyword evidence="5" id="KW-0325">Glycoprotein</keyword>
<accession>A0A423WNM2</accession>
<keyword evidence="6" id="KW-0812">Transmembrane</keyword>
<dbReference type="EMBL" id="LJZO01000001">
    <property type="protein sequence ID" value="ROW05010.1"/>
    <property type="molecule type" value="Genomic_DNA"/>
</dbReference>
<evidence type="ECO:0000313" key="8">
    <source>
        <dbReference type="Proteomes" id="UP000284375"/>
    </source>
</evidence>
<evidence type="ECO:0000313" key="7">
    <source>
        <dbReference type="EMBL" id="ROW05010.1"/>
    </source>
</evidence>
<keyword evidence="6" id="KW-0472">Membrane</keyword>
<evidence type="ECO:0000256" key="3">
    <source>
        <dbReference type="ARBA" id="ARBA00022525"/>
    </source>
</evidence>
<dbReference type="Pfam" id="PF03227">
    <property type="entry name" value="GILT"/>
    <property type="match status" value="1"/>
</dbReference>
<dbReference type="STRING" id="252740.A0A423WNM2"/>
<dbReference type="PANTHER" id="PTHR13234">
    <property type="entry name" value="GAMMA-INTERFERON INDUCIBLE LYSOSOMAL THIOL REDUCTASE GILT"/>
    <property type="match status" value="1"/>
</dbReference>
<protein>
    <recommendedName>
        <fullName evidence="9">Gamma interferon inducible lysosomal thiol reductase</fullName>
    </recommendedName>
</protein>
<keyword evidence="3" id="KW-0964">Secreted</keyword>
<comment type="similarity">
    <text evidence="2">Belongs to the GILT family.</text>
</comment>
<dbReference type="OrthoDB" id="958254at2759"/>
<reference evidence="7 8" key="1">
    <citation type="submission" date="2015-09" db="EMBL/GenBank/DDBJ databases">
        <title>Host preference determinants of Valsa canker pathogens revealed by comparative genomics.</title>
        <authorList>
            <person name="Yin Z."/>
            <person name="Huang L."/>
        </authorList>
    </citation>
    <scope>NUCLEOTIDE SEQUENCE [LARGE SCALE GENOMIC DNA]</scope>
    <source>
        <strain evidence="7 8">YSFL</strain>
    </source>
</reference>
<evidence type="ECO:0000256" key="2">
    <source>
        <dbReference type="ARBA" id="ARBA00005679"/>
    </source>
</evidence>
<comment type="subcellular location">
    <subcellularLocation>
        <location evidence="1">Secreted</location>
    </subcellularLocation>
</comment>
<proteinExistence type="inferred from homology"/>
<dbReference type="GO" id="GO:0005576">
    <property type="term" value="C:extracellular region"/>
    <property type="evidence" value="ECO:0007669"/>
    <property type="project" value="UniProtKB-SubCell"/>
</dbReference>
<evidence type="ECO:0000256" key="1">
    <source>
        <dbReference type="ARBA" id="ARBA00004613"/>
    </source>
</evidence>